<feature type="compositionally biased region" description="Low complexity" evidence="1">
    <location>
        <begin position="211"/>
        <end position="238"/>
    </location>
</feature>
<feature type="compositionally biased region" description="Low complexity" evidence="1">
    <location>
        <begin position="255"/>
        <end position="266"/>
    </location>
</feature>
<dbReference type="EMBL" id="JATAAI010000018">
    <property type="protein sequence ID" value="KAK1739246.1"/>
    <property type="molecule type" value="Genomic_DNA"/>
</dbReference>
<feature type="compositionally biased region" description="Polar residues" evidence="1">
    <location>
        <begin position="282"/>
        <end position="298"/>
    </location>
</feature>
<feature type="region of interest" description="Disordered" evidence="1">
    <location>
        <begin position="359"/>
        <end position="392"/>
    </location>
</feature>
<feature type="compositionally biased region" description="Polar residues" evidence="1">
    <location>
        <begin position="69"/>
        <end position="85"/>
    </location>
</feature>
<evidence type="ECO:0000313" key="3">
    <source>
        <dbReference type="Proteomes" id="UP001224775"/>
    </source>
</evidence>
<protein>
    <submittedName>
        <fullName evidence="2">DnaJ domain-containing protein</fullName>
    </submittedName>
</protein>
<accession>A0AAD8Y5R8</accession>
<feature type="compositionally biased region" description="Low complexity" evidence="1">
    <location>
        <begin position="366"/>
        <end position="392"/>
    </location>
</feature>
<dbReference type="GO" id="GO:0072583">
    <property type="term" value="P:clathrin-dependent endocytosis"/>
    <property type="evidence" value="ECO:0007669"/>
    <property type="project" value="TreeGrafter"/>
</dbReference>
<dbReference type="InterPro" id="IPR001623">
    <property type="entry name" value="DnaJ_domain"/>
</dbReference>
<feature type="region of interest" description="Disordered" evidence="1">
    <location>
        <begin position="66"/>
        <end position="85"/>
    </location>
</feature>
<dbReference type="Gene3D" id="1.10.287.110">
    <property type="entry name" value="DnaJ domain"/>
    <property type="match status" value="1"/>
</dbReference>
<dbReference type="Proteomes" id="UP001224775">
    <property type="component" value="Unassembled WGS sequence"/>
</dbReference>
<dbReference type="AlphaFoldDB" id="A0AAD8Y5R8"/>
<reference evidence="2" key="1">
    <citation type="submission" date="2023-06" db="EMBL/GenBank/DDBJ databases">
        <title>Survivors Of The Sea: Transcriptome response of Skeletonema marinoi to long-term dormancy.</title>
        <authorList>
            <person name="Pinder M.I.M."/>
            <person name="Kourtchenko O."/>
            <person name="Robertson E.K."/>
            <person name="Larsson T."/>
            <person name="Maumus F."/>
            <person name="Osuna-Cruz C.M."/>
            <person name="Vancaester E."/>
            <person name="Stenow R."/>
            <person name="Vandepoele K."/>
            <person name="Ploug H."/>
            <person name="Bruchert V."/>
            <person name="Godhe A."/>
            <person name="Topel M."/>
        </authorList>
    </citation>
    <scope>NUCLEOTIDE SEQUENCE</scope>
    <source>
        <strain evidence="2">R05AC</strain>
    </source>
</reference>
<feature type="compositionally biased region" description="Gly residues" evidence="1">
    <location>
        <begin position="198"/>
        <end position="209"/>
    </location>
</feature>
<dbReference type="GO" id="GO:0005737">
    <property type="term" value="C:cytoplasm"/>
    <property type="evidence" value="ECO:0007669"/>
    <property type="project" value="TreeGrafter"/>
</dbReference>
<dbReference type="InterPro" id="IPR036869">
    <property type="entry name" value="J_dom_sf"/>
</dbReference>
<comment type="caution">
    <text evidence="2">The sequence shown here is derived from an EMBL/GenBank/DDBJ whole genome shotgun (WGS) entry which is preliminary data.</text>
</comment>
<gene>
    <name evidence="2" type="ORF">QTG54_009789</name>
</gene>
<dbReference type="PANTHER" id="PTHR23172">
    <property type="entry name" value="AUXILIN/CYCLIN G-ASSOCIATED KINASE-RELATED"/>
    <property type="match status" value="1"/>
</dbReference>
<feature type="region of interest" description="Disordered" evidence="1">
    <location>
        <begin position="198"/>
        <end position="331"/>
    </location>
</feature>
<evidence type="ECO:0000256" key="1">
    <source>
        <dbReference type="SAM" id="MobiDB-lite"/>
    </source>
</evidence>
<dbReference type="CDD" id="cd06257">
    <property type="entry name" value="DnaJ"/>
    <property type="match status" value="1"/>
</dbReference>
<dbReference type="SUPFAM" id="SSF46565">
    <property type="entry name" value="Chaperone J-domain"/>
    <property type="match status" value="1"/>
</dbReference>
<organism evidence="2 3">
    <name type="scientific">Skeletonema marinoi</name>
    <dbReference type="NCBI Taxonomy" id="267567"/>
    <lineage>
        <taxon>Eukaryota</taxon>
        <taxon>Sar</taxon>
        <taxon>Stramenopiles</taxon>
        <taxon>Ochrophyta</taxon>
        <taxon>Bacillariophyta</taxon>
        <taxon>Coscinodiscophyceae</taxon>
        <taxon>Thalassiosirophycidae</taxon>
        <taxon>Thalassiosirales</taxon>
        <taxon>Skeletonemataceae</taxon>
        <taxon>Skeletonema</taxon>
        <taxon>Skeletonema marinoi-dohrnii complex</taxon>
    </lineage>
</organism>
<dbReference type="PANTHER" id="PTHR23172:SF19">
    <property type="entry name" value="J DOMAIN-CONTAINING PROTEIN"/>
    <property type="match status" value="1"/>
</dbReference>
<feature type="compositionally biased region" description="Low complexity" evidence="1">
    <location>
        <begin position="299"/>
        <end position="317"/>
    </location>
</feature>
<sequence length="718" mass="77866">MSDVLILYQISNEFSPAANNNSTYSGYNAFYLPRKNNGVTLSSIKSHIQFSLGHDQFHWRVRIDDRPATSHSSDGGGSATSVGGSNNNKQTYSWWDIQDENARLPIKEASAKELKKMFGPPKKEESGDVTQEVTKAAKGAMKYMGKAMNVVAGSGGGSSHHHHGGGYEDDGMEDDFGQRTAVICFKVLDLNRVRMGCNGGGGGGGGGGVIRRASAAPRRTSSTHSTPAPQPQQQQRPTRGNRAPVSAGAPRIPSHRSSSAASSHHATPVKTSAPTGNLMDFGSTSTASSMSTPHQQRTSSSSLHHANSMPSSSSSKSTPTGKAHPNETRAEKLKREYAKKNAQSNRVWDEVDQRWVEGTSKNGEISTSAAASRSTSTSTATSATPNNNMASSVTKSVKGISLSTTNAIGKSAQVQAAVHARVAEMESSQQKALFELRNREAAKANADAEEDVVRQRLEPKLKAWSEEHGQKKQLRALLANLHTILWEGSGWKQVSLADVLDDSKVKRVYHKASRVVHPDKTLNLDAEKKFVAKRVFDALTQAKVAFDEGTSHWKSDMHWFNTADELAHEDSLRALAKGGFDQVLQGIGAMYGLDQCMWTVLDLETKRDLQYGSNHGILVGDGTRHGTKECDHRSHREVRITCTVYLADVTDDNLAVIAGDSTSIFPPTGDVGVEWTWTQRGRHWNKNGGPSLVEDVGRKSFYVQDDDVGGCEKVCAWL</sequence>
<dbReference type="GO" id="GO:0030276">
    <property type="term" value="F:clathrin binding"/>
    <property type="evidence" value="ECO:0007669"/>
    <property type="project" value="TreeGrafter"/>
</dbReference>
<keyword evidence="3" id="KW-1185">Reference proteome</keyword>
<dbReference type="GO" id="GO:0031982">
    <property type="term" value="C:vesicle"/>
    <property type="evidence" value="ECO:0007669"/>
    <property type="project" value="TreeGrafter"/>
</dbReference>
<name>A0AAD8Y5R8_9STRA</name>
<dbReference type="GO" id="GO:0072318">
    <property type="term" value="P:clathrin coat disassembly"/>
    <property type="evidence" value="ECO:0007669"/>
    <property type="project" value="TreeGrafter"/>
</dbReference>
<proteinExistence type="predicted"/>
<evidence type="ECO:0000313" key="2">
    <source>
        <dbReference type="EMBL" id="KAK1739246.1"/>
    </source>
</evidence>